<evidence type="ECO:0000313" key="1">
    <source>
        <dbReference type="EMBL" id="CAB4009542.1"/>
    </source>
</evidence>
<organism evidence="1 2">
    <name type="scientific">Paramuricea clavata</name>
    <name type="common">Red gorgonian</name>
    <name type="synonym">Violescent sea-whip</name>
    <dbReference type="NCBI Taxonomy" id="317549"/>
    <lineage>
        <taxon>Eukaryota</taxon>
        <taxon>Metazoa</taxon>
        <taxon>Cnidaria</taxon>
        <taxon>Anthozoa</taxon>
        <taxon>Octocorallia</taxon>
        <taxon>Malacalcyonacea</taxon>
        <taxon>Plexauridae</taxon>
        <taxon>Paramuricea</taxon>
    </lineage>
</organism>
<sequence>MSADELGDQIRAFADDTTEDPEPVLNIALASKRSFGAATFDITDKRIGFNMNGPMYRKNFADSPGKIPTLGECTLFNKAKSAGKNMHKYEGNVVKTYVIKTKSKYSRKTDFSEKYEYTQIMGGVSVSVFGLFGASAEATVTTTVKRNKKSLLLYRHQRIHRGVSSLADARVGQNWQTCTNIDKHYYLRDILTGMESYIFVNLYFSSEESRKELEVKIKVKILFFTISKTIRKVKTSLSQDIQIRVTSTSSFPISDRTVKDFISVDEALVHIERLETQMDANRGMIQKKTIDALVGNKNAHLTYFFMPCMILTVSKALPFKPKKNTILFELFERVTEMRSVLQDVEALLGNNQPPAVRDKLTKFETNLKIRLAKVVINTSNINEYSRGGLVEKLRDFYGPNRPPYYYERELQRITKNI</sequence>
<keyword evidence="2" id="KW-1185">Reference proteome</keyword>
<comment type="caution">
    <text evidence="1">The sequence shown here is derived from an EMBL/GenBank/DDBJ whole genome shotgun (WGS) entry which is preliminary data.</text>
</comment>
<reference evidence="1" key="1">
    <citation type="submission" date="2020-04" db="EMBL/GenBank/DDBJ databases">
        <authorList>
            <person name="Alioto T."/>
            <person name="Alioto T."/>
            <person name="Gomez Garrido J."/>
        </authorList>
    </citation>
    <scope>NUCLEOTIDE SEQUENCE</scope>
    <source>
        <strain evidence="1">A484AB</strain>
    </source>
</reference>
<evidence type="ECO:0000313" key="2">
    <source>
        <dbReference type="Proteomes" id="UP001152795"/>
    </source>
</evidence>
<protein>
    <submittedName>
        <fullName evidence="1">Uncharacterized protein</fullName>
    </submittedName>
</protein>
<dbReference type="AlphaFoldDB" id="A0A6S7IVG6"/>
<dbReference type="EMBL" id="CACRXK020006486">
    <property type="protein sequence ID" value="CAB4009542.1"/>
    <property type="molecule type" value="Genomic_DNA"/>
</dbReference>
<dbReference type="Proteomes" id="UP001152795">
    <property type="component" value="Unassembled WGS sequence"/>
</dbReference>
<gene>
    <name evidence="1" type="ORF">PACLA_8A004949</name>
</gene>
<accession>A0A6S7IVG6</accession>
<proteinExistence type="predicted"/>
<dbReference type="OrthoDB" id="6435493at2759"/>
<name>A0A6S7IVG6_PARCT</name>